<dbReference type="EMBL" id="BAABGT010000101">
    <property type="protein sequence ID" value="GAA4557459.1"/>
    <property type="molecule type" value="Genomic_DNA"/>
</dbReference>
<feature type="compositionally biased region" description="Basic residues" evidence="1">
    <location>
        <begin position="88"/>
        <end position="100"/>
    </location>
</feature>
<dbReference type="Proteomes" id="UP001501598">
    <property type="component" value="Unassembled WGS sequence"/>
</dbReference>
<feature type="region of interest" description="Disordered" evidence="1">
    <location>
        <begin position="66"/>
        <end position="100"/>
    </location>
</feature>
<sequence length="100" mass="10619">MVAGLALSVIRGVVDPAAYTTVRVAVTVPEPVELAKTRVGVVDAAPGMTVAAPLRLCILGARCDDFSPGSTRRQPVPGDRSRTAWPCRRTRRRPGAARRA</sequence>
<protein>
    <submittedName>
        <fullName evidence="2">Uncharacterized protein</fullName>
    </submittedName>
</protein>
<evidence type="ECO:0000313" key="3">
    <source>
        <dbReference type="Proteomes" id="UP001501598"/>
    </source>
</evidence>
<gene>
    <name evidence="2" type="ORF">GCM10023175_61780</name>
</gene>
<comment type="caution">
    <text evidence="2">The sequence shown here is derived from an EMBL/GenBank/DDBJ whole genome shotgun (WGS) entry which is preliminary data.</text>
</comment>
<proteinExistence type="predicted"/>
<reference evidence="3" key="1">
    <citation type="journal article" date="2019" name="Int. J. Syst. Evol. Microbiol.">
        <title>The Global Catalogue of Microorganisms (GCM) 10K type strain sequencing project: providing services to taxonomists for standard genome sequencing and annotation.</title>
        <authorList>
            <consortium name="The Broad Institute Genomics Platform"/>
            <consortium name="The Broad Institute Genome Sequencing Center for Infectious Disease"/>
            <person name="Wu L."/>
            <person name="Ma J."/>
        </authorList>
    </citation>
    <scope>NUCLEOTIDE SEQUENCE [LARGE SCALE GENOMIC DNA]</scope>
    <source>
        <strain evidence="3">JCM 17906</strain>
    </source>
</reference>
<keyword evidence="3" id="KW-1185">Reference proteome</keyword>
<organism evidence="2 3">
    <name type="scientific">Pseudonocardia xishanensis</name>
    <dbReference type="NCBI Taxonomy" id="630995"/>
    <lineage>
        <taxon>Bacteria</taxon>
        <taxon>Bacillati</taxon>
        <taxon>Actinomycetota</taxon>
        <taxon>Actinomycetes</taxon>
        <taxon>Pseudonocardiales</taxon>
        <taxon>Pseudonocardiaceae</taxon>
        <taxon>Pseudonocardia</taxon>
    </lineage>
</organism>
<evidence type="ECO:0000256" key="1">
    <source>
        <dbReference type="SAM" id="MobiDB-lite"/>
    </source>
</evidence>
<accession>A0ABP8S0Z2</accession>
<evidence type="ECO:0000313" key="2">
    <source>
        <dbReference type="EMBL" id="GAA4557459.1"/>
    </source>
</evidence>
<name>A0ABP8S0Z2_9PSEU</name>